<dbReference type="EMBL" id="JAQQEZ010000013">
    <property type="protein sequence ID" value="MFM0003399.1"/>
    <property type="molecule type" value="Genomic_DNA"/>
</dbReference>
<organism evidence="2 3">
    <name type="scientific">Paraburkholderia dipogonis</name>
    <dbReference type="NCBI Taxonomy" id="1211383"/>
    <lineage>
        <taxon>Bacteria</taxon>
        <taxon>Pseudomonadati</taxon>
        <taxon>Pseudomonadota</taxon>
        <taxon>Betaproteobacteria</taxon>
        <taxon>Burkholderiales</taxon>
        <taxon>Burkholderiaceae</taxon>
        <taxon>Paraburkholderia</taxon>
    </lineage>
</organism>
<keyword evidence="3" id="KW-1185">Reference proteome</keyword>
<feature type="region of interest" description="Disordered" evidence="1">
    <location>
        <begin position="1"/>
        <end position="27"/>
    </location>
</feature>
<proteinExistence type="predicted"/>
<evidence type="ECO:0000313" key="3">
    <source>
        <dbReference type="Proteomes" id="UP001629230"/>
    </source>
</evidence>
<sequence>MAAPAVSDAHANAVQSAARRMEGKRERRVVLARGTESRNGRAATPGPLKWANFIEILIGVVSTDLNHRGASPHARDLLHWFATPNAADCEIVRMRIWCVNTNENDSHQYY</sequence>
<evidence type="ECO:0000256" key="1">
    <source>
        <dbReference type="SAM" id="MobiDB-lite"/>
    </source>
</evidence>
<evidence type="ECO:0000313" key="2">
    <source>
        <dbReference type="EMBL" id="MFM0003399.1"/>
    </source>
</evidence>
<name>A0ABW9AVA0_9BURK</name>
<dbReference type="Proteomes" id="UP001629230">
    <property type="component" value="Unassembled WGS sequence"/>
</dbReference>
<protein>
    <submittedName>
        <fullName evidence="2">Uncharacterized protein</fullName>
    </submittedName>
</protein>
<dbReference type="RefSeq" id="WP_408178486.1">
    <property type="nucleotide sequence ID" value="NZ_JAQQEZ010000013.1"/>
</dbReference>
<accession>A0ABW9AVA0</accession>
<reference evidence="2 3" key="1">
    <citation type="journal article" date="2024" name="Chem. Sci.">
        <title>Discovery of megapolipeptins by genome mining of a Burkholderiales bacteria collection.</title>
        <authorList>
            <person name="Paulo B.S."/>
            <person name="Recchia M.J.J."/>
            <person name="Lee S."/>
            <person name="Fergusson C.H."/>
            <person name="Romanowski S.B."/>
            <person name="Hernandez A."/>
            <person name="Krull N."/>
            <person name="Liu D.Y."/>
            <person name="Cavanagh H."/>
            <person name="Bos A."/>
            <person name="Gray C.A."/>
            <person name="Murphy B.T."/>
            <person name="Linington R.G."/>
            <person name="Eustaquio A.S."/>
        </authorList>
    </citation>
    <scope>NUCLEOTIDE SEQUENCE [LARGE SCALE GENOMIC DNA]</scope>
    <source>
        <strain evidence="2 3">RL17-350-BIC-A</strain>
    </source>
</reference>
<gene>
    <name evidence="2" type="ORF">PQR57_20450</name>
</gene>
<comment type="caution">
    <text evidence="2">The sequence shown here is derived from an EMBL/GenBank/DDBJ whole genome shotgun (WGS) entry which is preliminary data.</text>
</comment>